<dbReference type="RefSeq" id="WP_257529993.1">
    <property type="nucleotide sequence ID" value="NZ_JANKAS010000004.1"/>
</dbReference>
<protein>
    <submittedName>
        <fullName evidence="1">Uncharacterized protein</fullName>
    </submittedName>
</protein>
<evidence type="ECO:0000313" key="2">
    <source>
        <dbReference type="Proteomes" id="UP001205748"/>
    </source>
</evidence>
<comment type="caution">
    <text evidence="1">The sequence shown here is derived from an EMBL/GenBank/DDBJ whole genome shotgun (WGS) entry which is preliminary data.</text>
</comment>
<dbReference type="Proteomes" id="UP001205748">
    <property type="component" value="Unassembled WGS sequence"/>
</dbReference>
<proteinExistence type="predicted"/>
<accession>A0AAE3HGB7</accession>
<organism evidence="1 2">
    <name type="scientific">Irregularibacter muris</name>
    <dbReference type="NCBI Taxonomy" id="1796619"/>
    <lineage>
        <taxon>Bacteria</taxon>
        <taxon>Bacillati</taxon>
        <taxon>Bacillota</taxon>
        <taxon>Clostridia</taxon>
        <taxon>Eubacteriales</taxon>
        <taxon>Eubacteriaceae</taxon>
        <taxon>Irregularibacter</taxon>
    </lineage>
</organism>
<sequence length="174" mass="19525">MSIDKRFIVNLQGKEFVTYEGLLDTAHQKGLTGIETQMVSYDPQEHRAIFRAVAHTKEGSFTGYGDADTTNVNRMISRHIIRMAETRAKARALRDLTNIGMTALEELGEDDSSSKDDSSNIISDVEAKKLEALLSNKNIDKDKVLEYYHVPALKSLTKGKAEHLKNTLNRSKQN</sequence>
<gene>
    <name evidence="1" type="ORF">NSA47_05875</name>
</gene>
<name>A0AAE3HGB7_9FIRM</name>
<reference evidence="1" key="1">
    <citation type="submission" date="2022-07" db="EMBL/GenBank/DDBJ databases">
        <title>Enhanced cultured diversity of the mouse gut microbiota enables custom-made synthetic communities.</title>
        <authorList>
            <person name="Afrizal A."/>
        </authorList>
    </citation>
    <scope>NUCLEOTIDE SEQUENCE</scope>
    <source>
        <strain evidence="1">DSM 28593</strain>
    </source>
</reference>
<dbReference type="EMBL" id="JANKAS010000004">
    <property type="protein sequence ID" value="MCR1898519.1"/>
    <property type="molecule type" value="Genomic_DNA"/>
</dbReference>
<evidence type="ECO:0000313" key="1">
    <source>
        <dbReference type="EMBL" id="MCR1898519.1"/>
    </source>
</evidence>
<keyword evidence="2" id="KW-1185">Reference proteome</keyword>
<dbReference type="AlphaFoldDB" id="A0AAE3HGB7"/>